<protein>
    <recommendedName>
        <fullName evidence="1">Rib domain-containing protein</fullName>
    </recommendedName>
</protein>
<dbReference type="AlphaFoldDB" id="A0A7W3Y7U6"/>
<evidence type="ECO:0000313" key="2">
    <source>
        <dbReference type="EMBL" id="MBB1069355.1"/>
    </source>
</evidence>
<dbReference type="Proteomes" id="UP000518316">
    <property type="component" value="Unassembled WGS sequence"/>
</dbReference>
<evidence type="ECO:0000259" key="1">
    <source>
        <dbReference type="Pfam" id="PF08428"/>
    </source>
</evidence>
<organism evidence="2 3">
    <name type="scientific">Limosilactobacillus albertensis</name>
    <dbReference type="NCBI Taxonomy" id="2759752"/>
    <lineage>
        <taxon>Bacteria</taxon>
        <taxon>Bacillati</taxon>
        <taxon>Bacillota</taxon>
        <taxon>Bacilli</taxon>
        <taxon>Lactobacillales</taxon>
        <taxon>Lactobacillaceae</taxon>
        <taxon>Limosilactobacillus</taxon>
    </lineage>
</organism>
<dbReference type="InterPro" id="IPR059115">
    <property type="entry name" value="Rib"/>
</dbReference>
<feature type="domain" description="Rib" evidence="1">
    <location>
        <begin position="271"/>
        <end position="341"/>
    </location>
</feature>
<dbReference type="InterPro" id="IPR012706">
    <property type="entry name" value="Rib_alpha_Esp_rpt"/>
</dbReference>
<feature type="domain" description="Rib" evidence="1">
    <location>
        <begin position="192"/>
        <end position="268"/>
    </location>
</feature>
<dbReference type="NCBIfam" id="TIGR02331">
    <property type="entry name" value="rib_alpha"/>
    <property type="match status" value="1"/>
</dbReference>
<gene>
    <name evidence="2" type="ORF">H5S40_04190</name>
</gene>
<accession>A0A7W3Y7U6</accession>
<dbReference type="EMBL" id="JACIVC010000051">
    <property type="protein sequence ID" value="MBB1069355.1"/>
    <property type="molecule type" value="Genomic_DNA"/>
</dbReference>
<dbReference type="Pfam" id="PF08428">
    <property type="entry name" value="Rib"/>
    <property type="match status" value="2"/>
</dbReference>
<comment type="caution">
    <text evidence="2">The sequence shown here is derived from an EMBL/GenBank/DDBJ whole genome shotgun (WGS) entry which is preliminary data.</text>
</comment>
<proteinExistence type="predicted"/>
<name>A0A7W3Y7U6_9LACO</name>
<keyword evidence="3" id="KW-1185">Reference proteome</keyword>
<dbReference type="RefSeq" id="WP_182597981.1">
    <property type="nucleotide sequence ID" value="NZ_JACIVC010000051.1"/>
</dbReference>
<reference evidence="2 3" key="1">
    <citation type="submission" date="2020-07" db="EMBL/GenBank/DDBJ databases">
        <title>Description of Limosilactobacillus balticus sp. nov., Limosilactobacillus agrestis sp. nov., Limosilactobacillus albertensis sp. nov., Limosilactobacillus rudii sp. nov., Limosilactobacillus fastidiosus sp. nov., five novel Limosilactobacillus species isolated from the vertebrate gastrointestinal tract, and proposal of 6 subspecies of Limosilactobacillus reuteri adapted to the gastrointestinal tract of specific vertebrate hosts.</title>
        <authorList>
            <person name="Li F."/>
            <person name="Cheng C."/>
            <person name="Zheng J."/>
            <person name="Quevedo R.M."/>
            <person name="Li J."/>
            <person name="Roos S."/>
            <person name="Gaenzle M.G."/>
            <person name="Walter J."/>
        </authorList>
    </citation>
    <scope>NUCLEOTIDE SEQUENCE [LARGE SCALE GENOMIC DNA]</scope>
    <source>
        <strain evidence="2 3">RRLNB_1_1</strain>
    </source>
</reference>
<sequence length="383" mass="44825">MQNVFLKLTITQRLIFFIQDTHTLITLIQKIIDNIFWGNYEIQRFFYKIIFTIKQEAHYYFCQSNLLSLSNFFNKHITYNLLNTIYIRDAYKYSKYNNLLIIDNNERINNSLKRNTLATEYTYKGKLLIKEDFFYQQIKKLSNGVKYFWAFKNKVKLDTYLIRTHYEIIRINYSDRIEDALNSQLLVINYSDAKNYTAIGRTIKANEGNVPEASLGILNKDSLPKNTSFSWLSVTKVAEDVKIPGRHTEQIIIRFPDSSEQVVKVPLYIPTPTAINAITSVGIIPPPHHIIKNHSNMPKGTMYIWKKKPDIKKIGNSEGIIELIYPDQTLFDISVTVLVKEKANVNHEKKQIEINSRELTKILQKTSKIKNFFNKVSKLYAKK</sequence>
<evidence type="ECO:0000313" key="3">
    <source>
        <dbReference type="Proteomes" id="UP000518316"/>
    </source>
</evidence>